<accession>A0AA88HVM7</accession>
<sequence length="762" mass="88915">MFHQPGPHGYPSGVPSYPPQYGQQVYPPMTQSAFPQEFYTGAPRPYYEGITDGRMPYAIPQSSYVPGMMYPPQDMQPPGAAAATVLSHASKDPRKKALETGVSLKKRHESRSPKRGEGKSKDSKKSPVRIERKRSRSRSPVRSSKRSSPVSRTSRTSRASSPSHRRNMTSVASLSRDEDSPKEEEPPAVVTTLKKGNLLDTKITIVNDVRRSRSSDQVWTGTWMQLNSLLEHRPLSGEVIWATKYGGATIDIYKDMEELRRITVEIRRRIYGKTSPGPVKRELVPHEFVFTRRVGEGSKPIFDRPALALNEERSVVVKAQPEDKFDRKKETTGRDKREEEPRRPLHRTGEKTKPRDDYRERDRDTSRVKEKHPSSVSQPRRGDISPDRVSRPRARVDSRISPERSRAKQLDPLNQPIPSGRLSRSNERLPRSGERVHRSNERIPRSSERRQRSGERHPHSTERQERLTERRHRDNLELLRERDEAERIHGRPDLGRVYEKSDFEHNRRDAYVDRGHGRVETDYVRERPDEGRIHDREYFDRSRDQVFDHMVQRSDVYPRDDVIVRGRGYNDNIPRYEEERHPDIRLERYGERSDLPGNDWQETSDLRFTLERRRSLERRPDIRRSRSPVMRPYEEPMNYPVDQYSTPYMSPLMTMEPSFDRPFDHPFSERRDLIPSRGNDFLDDQVYPDRLETSQRSRPGPSAKFPKTWPPKGAKSLPKRGSFRGKFRGKATNRSGATRNRISGTRRRIVLPGTNRPWDHFQ</sequence>
<evidence type="ECO:0000313" key="3">
    <source>
        <dbReference type="Proteomes" id="UP001187531"/>
    </source>
</evidence>
<feature type="compositionally biased region" description="Basic and acidic residues" evidence="1">
    <location>
        <begin position="110"/>
        <end position="130"/>
    </location>
</feature>
<feature type="compositionally biased region" description="Basic residues" evidence="1">
    <location>
        <begin position="131"/>
        <end position="145"/>
    </location>
</feature>
<evidence type="ECO:0000313" key="2">
    <source>
        <dbReference type="EMBL" id="KAK2717938.1"/>
    </source>
</evidence>
<protein>
    <submittedName>
        <fullName evidence="2">Uncharacterized protein</fullName>
    </submittedName>
</protein>
<name>A0AA88HVM7_ARTSF</name>
<gene>
    <name evidence="2" type="ORF">QYM36_006657</name>
</gene>
<feature type="region of interest" description="Disordered" evidence="1">
    <location>
        <begin position="1"/>
        <end position="27"/>
    </location>
</feature>
<dbReference type="GO" id="GO:0061630">
    <property type="term" value="F:ubiquitin protein ligase activity"/>
    <property type="evidence" value="ECO:0007669"/>
    <property type="project" value="InterPro"/>
</dbReference>
<feature type="compositionally biased region" description="Basic and acidic residues" evidence="1">
    <location>
        <begin position="380"/>
        <end position="409"/>
    </location>
</feature>
<feature type="compositionally biased region" description="Basic and acidic residues" evidence="1">
    <location>
        <begin position="175"/>
        <end position="185"/>
    </location>
</feature>
<dbReference type="PANTHER" id="PTHR15439:SF0">
    <property type="entry name" value="CELL DIVISION CYCLE AND APOPTOSIS REGULATOR PROTEIN 1-RELATED"/>
    <property type="match status" value="1"/>
</dbReference>
<feature type="compositionally biased region" description="Basic and acidic residues" evidence="1">
    <location>
        <begin position="313"/>
        <end position="373"/>
    </location>
</feature>
<dbReference type="GO" id="GO:0005634">
    <property type="term" value="C:nucleus"/>
    <property type="evidence" value="ECO:0007669"/>
    <property type="project" value="TreeGrafter"/>
</dbReference>
<feature type="compositionally biased region" description="Basic residues" evidence="1">
    <location>
        <begin position="717"/>
        <end position="731"/>
    </location>
</feature>
<proteinExistence type="predicted"/>
<dbReference type="AlphaFoldDB" id="A0AA88HVM7"/>
<feature type="region of interest" description="Disordered" evidence="1">
    <location>
        <begin position="69"/>
        <end position="189"/>
    </location>
</feature>
<dbReference type="GO" id="GO:0016567">
    <property type="term" value="P:protein ubiquitination"/>
    <property type="evidence" value="ECO:0007669"/>
    <property type="project" value="InterPro"/>
</dbReference>
<dbReference type="PANTHER" id="PTHR15439">
    <property type="entry name" value="RETINOBLASTOMA-BINDING PROTEIN 6"/>
    <property type="match status" value="1"/>
</dbReference>
<feature type="compositionally biased region" description="Polar residues" evidence="1">
    <location>
        <begin position="732"/>
        <end position="743"/>
    </location>
</feature>
<dbReference type="InterPro" id="IPR033489">
    <property type="entry name" value="RBBP6"/>
</dbReference>
<keyword evidence="3" id="KW-1185">Reference proteome</keyword>
<dbReference type="Proteomes" id="UP001187531">
    <property type="component" value="Unassembled WGS sequence"/>
</dbReference>
<evidence type="ECO:0000256" key="1">
    <source>
        <dbReference type="SAM" id="MobiDB-lite"/>
    </source>
</evidence>
<dbReference type="GO" id="GO:0006511">
    <property type="term" value="P:ubiquitin-dependent protein catabolic process"/>
    <property type="evidence" value="ECO:0007669"/>
    <property type="project" value="TreeGrafter"/>
</dbReference>
<dbReference type="EMBL" id="JAVRJZ010000010">
    <property type="protein sequence ID" value="KAK2717938.1"/>
    <property type="molecule type" value="Genomic_DNA"/>
</dbReference>
<feature type="compositionally biased region" description="Basic and acidic residues" evidence="1">
    <location>
        <begin position="424"/>
        <end position="471"/>
    </location>
</feature>
<organism evidence="2 3">
    <name type="scientific">Artemia franciscana</name>
    <name type="common">Brine shrimp</name>
    <name type="synonym">Artemia sanfranciscana</name>
    <dbReference type="NCBI Taxonomy" id="6661"/>
    <lineage>
        <taxon>Eukaryota</taxon>
        <taxon>Metazoa</taxon>
        <taxon>Ecdysozoa</taxon>
        <taxon>Arthropoda</taxon>
        <taxon>Crustacea</taxon>
        <taxon>Branchiopoda</taxon>
        <taxon>Anostraca</taxon>
        <taxon>Artemiidae</taxon>
        <taxon>Artemia</taxon>
    </lineage>
</organism>
<reference evidence="2" key="1">
    <citation type="submission" date="2023-07" db="EMBL/GenBank/DDBJ databases">
        <title>Chromosome-level genome assembly of Artemia franciscana.</title>
        <authorList>
            <person name="Jo E."/>
        </authorList>
    </citation>
    <scope>NUCLEOTIDE SEQUENCE</scope>
    <source>
        <tissue evidence="2">Whole body</tissue>
    </source>
</reference>
<feature type="region of interest" description="Disordered" evidence="1">
    <location>
        <begin position="313"/>
        <end position="471"/>
    </location>
</feature>
<feature type="region of interest" description="Disordered" evidence="1">
    <location>
        <begin position="691"/>
        <end position="762"/>
    </location>
</feature>
<feature type="compositionally biased region" description="Low complexity" evidence="1">
    <location>
        <begin position="146"/>
        <end position="162"/>
    </location>
</feature>
<dbReference type="GO" id="GO:0006397">
    <property type="term" value="P:mRNA processing"/>
    <property type="evidence" value="ECO:0007669"/>
    <property type="project" value="InterPro"/>
</dbReference>
<feature type="compositionally biased region" description="Low complexity" evidence="1">
    <location>
        <begin position="13"/>
        <end position="27"/>
    </location>
</feature>
<feature type="compositionally biased region" description="Basic and acidic residues" evidence="1">
    <location>
        <begin position="89"/>
        <end position="98"/>
    </location>
</feature>
<comment type="caution">
    <text evidence="2">The sequence shown here is derived from an EMBL/GenBank/DDBJ whole genome shotgun (WGS) entry which is preliminary data.</text>
</comment>